<evidence type="ECO:0000313" key="1">
    <source>
        <dbReference type="EMBL" id="PJJ74063.1"/>
    </source>
</evidence>
<proteinExistence type="predicted"/>
<comment type="caution">
    <text evidence="1">The sequence shown here is derived from an EMBL/GenBank/DDBJ whole genome shotgun (WGS) entry which is preliminary data.</text>
</comment>
<accession>A0A2M9CQ57</accession>
<dbReference type="Pfam" id="PF13830">
    <property type="entry name" value="DUF4192"/>
    <property type="match status" value="1"/>
</dbReference>
<gene>
    <name evidence="1" type="ORF">CLV28_1552</name>
</gene>
<organism evidence="1 2">
    <name type="scientific">Sediminihabitans luteus</name>
    <dbReference type="NCBI Taxonomy" id="1138585"/>
    <lineage>
        <taxon>Bacteria</taxon>
        <taxon>Bacillati</taxon>
        <taxon>Actinomycetota</taxon>
        <taxon>Actinomycetes</taxon>
        <taxon>Micrococcales</taxon>
        <taxon>Cellulomonadaceae</taxon>
        <taxon>Sediminihabitans</taxon>
    </lineage>
</organism>
<dbReference type="Proteomes" id="UP000231693">
    <property type="component" value="Unassembled WGS sequence"/>
</dbReference>
<dbReference type="GO" id="GO:0008083">
    <property type="term" value="F:growth factor activity"/>
    <property type="evidence" value="ECO:0007669"/>
    <property type="project" value="InterPro"/>
</dbReference>
<dbReference type="EMBL" id="PGFE01000002">
    <property type="protein sequence ID" value="PJJ74063.1"/>
    <property type="molecule type" value="Genomic_DNA"/>
</dbReference>
<dbReference type="InterPro" id="IPR017948">
    <property type="entry name" value="TGFb_CS"/>
</dbReference>
<protein>
    <submittedName>
        <fullName evidence="1">Uncharacterized protein DUF4192</fullName>
    </submittedName>
</protein>
<name>A0A2M9CQ57_9CELL</name>
<keyword evidence="2" id="KW-1185">Reference proteome</keyword>
<dbReference type="InterPro" id="IPR025447">
    <property type="entry name" value="DUF4192"/>
</dbReference>
<dbReference type="PROSITE" id="PS00250">
    <property type="entry name" value="TGF_BETA_1"/>
    <property type="match status" value="1"/>
</dbReference>
<evidence type="ECO:0000313" key="2">
    <source>
        <dbReference type="Proteomes" id="UP000231693"/>
    </source>
</evidence>
<sequence>MSTSGARSGPEGRVAPFDGCMTTILRADSPAELLAYVPFRLGFRPAASVVLVSVRGRTVGLVARADTADVLGRTPAVRTLVDGLHRDGAASALLVVYADAPLGHARALAARVLARVRAGSRGLEVADAWVVTPSVYACVECPGCCPDGGRPVRDLEATRVAARLVLAGEAPAPTREAAYRVPAARPESVTSARRACERFRARGERAGDVTGAQHLAWRVEGFAAWQRALAAVGGEVAAPGVGSAQDAAARSAPAVPAVVLGRVAGALTCVAVRDAVLLTLVPGGGRTAQSTVRADDAPAVTRGTADAIAAIVDAERGVHPDASITGPAREVLEAVLAHSRGPVRAAPATLLGLLAWWHGDGGLARERLGTALDADPSYRLARLLESALAAGLPPGWVRAEHPGDGRTPWSGTVVD</sequence>
<reference evidence="1 2" key="1">
    <citation type="submission" date="2017-11" db="EMBL/GenBank/DDBJ databases">
        <title>Genomic Encyclopedia of Archaeal and Bacterial Type Strains, Phase II (KMG-II): From Individual Species to Whole Genera.</title>
        <authorList>
            <person name="Goeker M."/>
        </authorList>
    </citation>
    <scope>NUCLEOTIDE SEQUENCE [LARGE SCALE GENOMIC DNA]</scope>
    <source>
        <strain evidence="1 2">DSM 25478</strain>
    </source>
</reference>
<dbReference type="AlphaFoldDB" id="A0A2M9CQ57"/>